<evidence type="ECO:0000313" key="4">
    <source>
        <dbReference type="EMBL" id="VVA90850.1"/>
    </source>
</evidence>
<dbReference type="GO" id="GO:0005634">
    <property type="term" value="C:nucleus"/>
    <property type="evidence" value="ECO:0007669"/>
    <property type="project" value="TreeGrafter"/>
</dbReference>
<keyword evidence="3" id="KW-0677">Repeat</keyword>
<gene>
    <name evidence="4" type="ORF">ANE_LOCUS1295</name>
</gene>
<sequence>MGGNNIHAEGVNAIAQALKDNAIITTLELGYNPIGPDGAKALSEILKFHGNVKTLKLGWCQITAKGAEYVADMLRYNNTISVLDLGANGIRDEVTSDRFYQSVFTLKANEDVTVTSINLGNNFLTKFGQSALTDARDHVLEMTEKEVEIFF</sequence>
<dbReference type="Pfam" id="PF13516">
    <property type="entry name" value="LRR_6"/>
    <property type="match status" value="3"/>
</dbReference>
<proteinExistence type="predicted"/>
<dbReference type="SUPFAM" id="SSF52047">
    <property type="entry name" value="RNI-like"/>
    <property type="match status" value="1"/>
</dbReference>
<dbReference type="EMBL" id="CABITT030000001">
    <property type="protein sequence ID" value="VVA90850.1"/>
    <property type="molecule type" value="Genomic_DNA"/>
</dbReference>
<name>A0A565AN18_9BRAS</name>
<accession>A0A565AN18</accession>
<evidence type="ECO:0000256" key="3">
    <source>
        <dbReference type="ARBA" id="ARBA00022737"/>
    </source>
</evidence>
<protein>
    <submittedName>
        <fullName evidence="4">Uncharacterized protein</fullName>
    </submittedName>
</protein>
<evidence type="ECO:0000313" key="5">
    <source>
        <dbReference type="Proteomes" id="UP000489600"/>
    </source>
</evidence>
<dbReference type="GO" id="GO:0005829">
    <property type="term" value="C:cytosol"/>
    <property type="evidence" value="ECO:0007669"/>
    <property type="project" value="TreeGrafter"/>
</dbReference>
<dbReference type="PANTHER" id="PTHR24113">
    <property type="entry name" value="RAN GTPASE-ACTIVATING PROTEIN 1"/>
    <property type="match status" value="1"/>
</dbReference>
<dbReference type="SMART" id="SM00368">
    <property type="entry name" value="LRR_RI"/>
    <property type="match status" value="3"/>
</dbReference>
<dbReference type="InterPro" id="IPR032675">
    <property type="entry name" value="LRR_dom_sf"/>
</dbReference>
<keyword evidence="5" id="KW-1185">Reference proteome</keyword>
<dbReference type="GO" id="GO:0006913">
    <property type="term" value="P:nucleocytoplasmic transport"/>
    <property type="evidence" value="ECO:0007669"/>
    <property type="project" value="TreeGrafter"/>
</dbReference>
<dbReference type="OrthoDB" id="341587at2759"/>
<evidence type="ECO:0000256" key="1">
    <source>
        <dbReference type="ARBA" id="ARBA00022468"/>
    </source>
</evidence>
<dbReference type="GO" id="GO:0048471">
    <property type="term" value="C:perinuclear region of cytoplasm"/>
    <property type="evidence" value="ECO:0007669"/>
    <property type="project" value="TreeGrafter"/>
</dbReference>
<dbReference type="GO" id="GO:0005096">
    <property type="term" value="F:GTPase activator activity"/>
    <property type="evidence" value="ECO:0007669"/>
    <property type="project" value="UniProtKB-KW"/>
</dbReference>
<dbReference type="GO" id="GO:0031267">
    <property type="term" value="F:small GTPase binding"/>
    <property type="evidence" value="ECO:0007669"/>
    <property type="project" value="TreeGrafter"/>
</dbReference>
<dbReference type="Gene3D" id="3.80.10.10">
    <property type="entry name" value="Ribonuclease Inhibitor"/>
    <property type="match status" value="1"/>
</dbReference>
<dbReference type="AlphaFoldDB" id="A0A565AN18"/>
<comment type="caution">
    <text evidence="4">The sequence shown here is derived from an EMBL/GenBank/DDBJ whole genome shotgun (WGS) entry which is preliminary data.</text>
</comment>
<keyword evidence="1" id="KW-0343">GTPase activation</keyword>
<keyword evidence="2" id="KW-0433">Leucine-rich repeat</keyword>
<dbReference type="Proteomes" id="UP000489600">
    <property type="component" value="Unassembled WGS sequence"/>
</dbReference>
<evidence type="ECO:0000256" key="2">
    <source>
        <dbReference type="ARBA" id="ARBA00022614"/>
    </source>
</evidence>
<dbReference type="InterPro" id="IPR001611">
    <property type="entry name" value="Leu-rich_rpt"/>
</dbReference>
<dbReference type="InterPro" id="IPR027038">
    <property type="entry name" value="RanGap"/>
</dbReference>
<reference evidence="4" key="1">
    <citation type="submission" date="2019-07" db="EMBL/GenBank/DDBJ databases">
        <authorList>
            <person name="Dittberner H."/>
        </authorList>
    </citation>
    <scope>NUCLEOTIDE SEQUENCE [LARGE SCALE GENOMIC DNA]</scope>
</reference>
<organism evidence="4 5">
    <name type="scientific">Arabis nemorensis</name>
    <dbReference type="NCBI Taxonomy" id="586526"/>
    <lineage>
        <taxon>Eukaryota</taxon>
        <taxon>Viridiplantae</taxon>
        <taxon>Streptophyta</taxon>
        <taxon>Embryophyta</taxon>
        <taxon>Tracheophyta</taxon>
        <taxon>Spermatophyta</taxon>
        <taxon>Magnoliopsida</taxon>
        <taxon>eudicotyledons</taxon>
        <taxon>Gunneridae</taxon>
        <taxon>Pentapetalae</taxon>
        <taxon>rosids</taxon>
        <taxon>malvids</taxon>
        <taxon>Brassicales</taxon>
        <taxon>Brassicaceae</taxon>
        <taxon>Arabideae</taxon>
        <taxon>Arabis</taxon>
    </lineage>
</organism>
<dbReference type="PANTHER" id="PTHR24113:SF12">
    <property type="entry name" value="RAN GTPASE-ACTIVATING PROTEIN 1"/>
    <property type="match status" value="1"/>
</dbReference>